<name>A0ABS5VZ29_9BACT</name>
<dbReference type="InterPro" id="IPR036514">
    <property type="entry name" value="SGNH_hydro_sf"/>
</dbReference>
<evidence type="ECO:0000313" key="3">
    <source>
        <dbReference type="EMBL" id="MBT1706496.1"/>
    </source>
</evidence>
<dbReference type="EMBL" id="JAHESD010000126">
    <property type="protein sequence ID" value="MBT1706496.1"/>
    <property type="molecule type" value="Genomic_DNA"/>
</dbReference>
<keyword evidence="1" id="KW-0378">Hydrolase</keyword>
<evidence type="ECO:0000313" key="4">
    <source>
        <dbReference type="Proteomes" id="UP000772618"/>
    </source>
</evidence>
<dbReference type="Gene3D" id="2.60.40.10">
    <property type="entry name" value="Immunoglobulins"/>
    <property type="match status" value="1"/>
</dbReference>
<accession>A0ABS5VZ29</accession>
<dbReference type="RefSeq" id="WP_254157880.1">
    <property type="nucleotide sequence ID" value="NZ_JAHESD010000126.1"/>
</dbReference>
<feature type="domain" description="Sialate O-acetylesterase" evidence="2">
    <location>
        <begin position="104"/>
        <end position="227"/>
    </location>
</feature>
<dbReference type="InterPro" id="IPR005181">
    <property type="entry name" value="SASA"/>
</dbReference>
<keyword evidence="4" id="KW-1185">Reference proteome</keyword>
<dbReference type="InterPro" id="IPR013783">
    <property type="entry name" value="Ig-like_fold"/>
</dbReference>
<dbReference type="Gene3D" id="3.40.50.1110">
    <property type="entry name" value="SGNH hydrolase"/>
    <property type="match status" value="2"/>
</dbReference>
<evidence type="ECO:0000256" key="1">
    <source>
        <dbReference type="ARBA" id="ARBA00022801"/>
    </source>
</evidence>
<comment type="caution">
    <text evidence="3">The sequence shown here is derived from an EMBL/GenBank/DDBJ whole genome shotgun (WGS) entry which is preliminary data.</text>
</comment>
<dbReference type="InterPro" id="IPR008979">
    <property type="entry name" value="Galactose-bd-like_sf"/>
</dbReference>
<feature type="domain" description="Sialate O-acetylesterase" evidence="2">
    <location>
        <begin position="415"/>
        <end position="506"/>
    </location>
</feature>
<dbReference type="PANTHER" id="PTHR22901">
    <property type="entry name" value="SIALATE O-ACETYLESTERASE"/>
    <property type="match status" value="1"/>
</dbReference>
<evidence type="ECO:0000259" key="2">
    <source>
        <dbReference type="Pfam" id="PF03629"/>
    </source>
</evidence>
<proteinExistence type="predicted"/>
<protein>
    <submittedName>
        <fullName evidence="3">Sialate O-acetylesterase</fullName>
    </submittedName>
</protein>
<reference evidence="3 4" key="1">
    <citation type="submission" date="2021-05" db="EMBL/GenBank/DDBJ databases">
        <title>A Polyphasic approach of four new species of the genus Ohtaekwangia: Ohtaekwangia histidinii sp. nov., Ohtaekwangia cretensis sp. nov., Ohtaekwangia indiensis sp. nov., Ohtaekwangia reichenbachii sp. nov. from diverse environment.</title>
        <authorList>
            <person name="Octaviana S."/>
        </authorList>
    </citation>
    <scope>NUCLEOTIDE SEQUENCE [LARGE SCALE GENOMIC DNA]</scope>
    <source>
        <strain evidence="3 4">PWU20</strain>
    </source>
</reference>
<dbReference type="PANTHER" id="PTHR22901:SF0">
    <property type="entry name" value="SIALATE O-ACETYLESTERASE"/>
    <property type="match status" value="1"/>
</dbReference>
<dbReference type="SUPFAM" id="SSF49785">
    <property type="entry name" value="Galactose-binding domain-like"/>
    <property type="match status" value="1"/>
</dbReference>
<dbReference type="SUPFAM" id="SSF52266">
    <property type="entry name" value="SGNH hydrolase"/>
    <property type="match status" value="1"/>
</dbReference>
<organism evidence="3 4">
    <name type="scientific">Chryseosolibacter indicus</name>
    <dbReference type="NCBI Taxonomy" id="2782351"/>
    <lineage>
        <taxon>Bacteria</taxon>
        <taxon>Pseudomonadati</taxon>
        <taxon>Bacteroidota</taxon>
        <taxon>Cytophagia</taxon>
        <taxon>Cytophagales</taxon>
        <taxon>Chryseotaleaceae</taxon>
        <taxon>Chryseosolibacter</taxon>
    </lineage>
</organism>
<sequence>MRQNLLLITLLFLVFFKSLGEVQLPKIFSDNMVIQRNTPVNVWGWSNKGENITITFNGQTVKTKADKSGYWTATLKPMAHGGPFELQVKGKSNTIALKNILIGDVWLGSGQSNMEWIIRNTNNAANEILEANYPKIRLFTVEKKTSFSAEKDLAGGKWLECNPNNIADFSAVAYFFGRKLYKELDVPIGLVNSSWGGTNIQTWISWDIMSEKEKYKDYDIKKLEESARDMTARQQRYEQALPNEKGMIEKWYSNPGEGWKNIALPKLWESTEIGNADGVIWFKKEFELDASKAGQPLTLSLGPIDDQDQTYVNGHLVGSSANYSENRNYTIAPNVLVEGKNTIVVRVSDTGGGGGIYGKPEQLYYQVGNDKVSLAGEWQYKPSVTTTEFGISNTGPNSFPSLLYNGMIAPIIQFPITGVIWYQGESNTGEAHKYRELFPQLINNWRGKWKKEFPFLWVQLANFMAPDSLPAESGWAELREAQSMTLSLPKTGQAVIIDIGEEKDIHPRNKQDVGYRLALAALKVGYNKDLVYSGPTYDRMEVNGNKAIIYFKNQGSGLQVKDKYGYVKGFAIAGEDKKFVWAKAFVDGDKVIVQSEEVQKPVAVRYGWGNNPDDANLYNKEKLPASPFRTDKWTGITEGKSEY</sequence>
<dbReference type="Pfam" id="PF03629">
    <property type="entry name" value="SASA"/>
    <property type="match status" value="2"/>
</dbReference>
<dbReference type="Proteomes" id="UP000772618">
    <property type="component" value="Unassembled WGS sequence"/>
</dbReference>
<dbReference type="InterPro" id="IPR039329">
    <property type="entry name" value="SIAE"/>
</dbReference>
<gene>
    <name evidence="3" type="ORF">KK060_24695</name>
</gene>